<keyword evidence="9" id="KW-0809">Transit peptide</keyword>
<keyword evidence="7" id="KW-0347">Helicase</keyword>
<dbReference type="SUPFAM" id="SSF52540">
    <property type="entry name" value="P-loop containing nucleoside triphosphate hydrolases"/>
    <property type="match status" value="1"/>
</dbReference>
<dbReference type="GO" id="GO:0005524">
    <property type="term" value="F:ATP binding"/>
    <property type="evidence" value="ECO:0007669"/>
    <property type="project" value="UniProtKB-KW"/>
</dbReference>
<dbReference type="GO" id="GO:0003724">
    <property type="term" value="F:RNA helicase activity"/>
    <property type="evidence" value="ECO:0007669"/>
    <property type="project" value="UniProtKB-EC"/>
</dbReference>
<dbReference type="GO" id="GO:0000965">
    <property type="term" value="P:mitochondrial RNA 3'-end processing"/>
    <property type="evidence" value="ECO:0007669"/>
    <property type="project" value="TreeGrafter"/>
</dbReference>
<comment type="caution">
    <text evidence="14">The sequence shown here is derived from an EMBL/GenBank/DDBJ whole genome shotgun (WGS) entry which is preliminary data.</text>
</comment>
<dbReference type="InterPro" id="IPR055206">
    <property type="entry name" value="DEXQc_SUV3"/>
</dbReference>
<organism evidence="14 15">
    <name type="scientific">Cladorrhinum samala</name>
    <dbReference type="NCBI Taxonomy" id="585594"/>
    <lineage>
        <taxon>Eukaryota</taxon>
        <taxon>Fungi</taxon>
        <taxon>Dikarya</taxon>
        <taxon>Ascomycota</taxon>
        <taxon>Pezizomycotina</taxon>
        <taxon>Sordariomycetes</taxon>
        <taxon>Sordariomycetidae</taxon>
        <taxon>Sordariales</taxon>
        <taxon>Podosporaceae</taxon>
        <taxon>Cladorrhinum</taxon>
    </lineage>
</organism>
<dbReference type="InterPro" id="IPR001650">
    <property type="entry name" value="Helicase_C-like"/>
</dbReference>
<evidence type="ECO:0000313" key="14">
    <source>
        <dbReference type="EMBL" id="KAK4463740.1"/>
    </source>
</evidence>
<protein>
    <recommendedName>
        <fullName evidence="4">RNA helicase</fullName>
        <ecNumber evidence="4">3.6.4.13</ecNumber>
    </recommendedName>
</protein>
<evidence type="ECO:0000256" key="12">
    <source>
        <dbReference type="SAM" id="MobiDB-lite"/>
    </source>
</evidence>
<dbReference type="Pfam" id="PF00271">
    <property type="entry name" value="Helicase_C"/>
    <property type="match status" value="1"/>
</dbReference>
<evidence type="ECO:0000256" key="9">
    <source>
        <dbReference type="ARBA" id="ARBA00022946"/>
    </source>
</evidence>
<reference evidence="14" key="2">
    <citation type="submission" date="2023-06" db="EMBL/GenBank/DDBJ databases">
        <authorList>
            <consortium name="Lawrence Berkeley National Laboratory"/>
            <person name="Mondo S.J."/>
            <person name="Hensen N."/>
            <person name="Bonometti L."/>
            <person name="Westerberg I."/>
            <person name="Brannstrom I.O."/>
            <person name="Guillou S."/>
            <person name="Cros-Aarteil S."/>
            <person name="Calhoun S."/>
            <person name="Haridas S."/>
            <person name="Kuo A."/>
            <person name="Pangilinan J."/>
            <person name="Riley R."/>
            <person name="Labutti K."/>
            <person name="Andreopoulos B."/>
            <person name="Lipzen A."/>
            <person name="Chen C."/>
            <person name="Yanf M."/>
            <person name="Daum C."/>
            <person name="Ng V."/>
            <person name="Clum A."/>
            <person name="Steindorff A."/>
            <person name="Ohm R."/>
            <person name="Martin F."/>
            <person name="Silar P."/>
            <person name="Natvig D."/>
            <person name="Lalanne C."/>
            <person name="Gautier V."/>
            <person name="Ament-Velasquez S.L."/>
            <person name="Kruys A."/>
            <person name="Hutchinson M.I."/>
            <person name="Powell A.J."/>
            <person name="Barry K."/>
            <person name="Miller A.N."/>
            <person name="Grigoriev I.V."/>
            <person name="Debuchy R."/>
            <person name="Gladieux P."/>
            <person name="Thoren M.H."/>
            <person name="Johannesson H."/>
        </authorList>
    </citation>
    <scope>NUCLEOTIDE SEQUENCE</scope>
    <source>
        <strain evidence="14">PSN324</strain>
    </source>
</reference>
<evidence type="ECO:0000256" key="11">
    <source>
        <dbReference type="ARBA" id="ARBA00047984"/>
    </source>
</evidence>
<dbReference type="Gene3D" id="1.20.58.1080">
    <property type="match status" value="1"/>
</dbReference>
<accession>A0AAV9HUR0</accession>
<dbReference type="EMBL" id="MU864956">
    <property type="protein sequence ID" value="KAK4463740.1"/>
    <property type="molecule type" value="Genomic_DNA"/>
</dbReference>
<evidence type="ECO:0000256" key="2">
    <source>
        <dbReference type="ARBA" id="ARBA00001946"/>
    </source>
</evidence>
<keyword evidence="6 14" id="KW-0378">Hydrolase</keyword>
<dbReference type="FunFam" id="3.40.50.300:FF:000957">
    <property type="entry name" value="ATP-dependent RNA helicase SUV3L, mitochondrial"/>
    <property type="match status" value="1"/>
</dbReference>
<keyword evidence="15" id="KW-1185">Reference proteome</keyword>
<evidence type="ECO:0000256" key="1">
    <source>
        <dbReference type="ARBA" id="ARBA00001936"/>
    </source>
</evidence>
<dbReference type="InterPro" id="IPR050699">
    <property type="entry name" value="RNA-DNA_Helicase"/>
</dbReference>
<dbReference type="EC" id="3.6.4.13" evidence="4"/>
<feature type="compositionally biased region" description="Basic and acidic residues" evidence="12">
    <location>
        <begin position="747"/>
        <end position="769"/>
    </location>
</feature>
<dbReference type="AlphaFoldDB" id="A0AAV9HUR0"/>
<feature type="region of interest" description="Disordered" evidence="12">
    <location>
        <begin position="747"/>
        <end position="802"/>
    </location>
</feature>
<comment type="cofactor">
    <cofactor evidence="2">
        <name>Mg(2+)</name>
        <dbReference type="ChEBI" id="CHEBI:18420"/>
    </cofactor>
</comment>
<sequence length="802" mass="90406">MVMKSLLGSAWKCRRTALFKPVTTVNVAVRWRSKPTKPIKYRQPSSNPEPGSKRAQILRDGLNAESGSGDGPEKFRRNSVSPENRRNFVLFEKLANSHFDLVLEAMDQQEFKPFGITNESHLEREIGLFKKALDKCFSLATERGVVGPQDNPLFWNLRNAYVKAEIKGLRREIAHAFQTFMMRNRFPEAINQLHASLADMRFPYEWYPATRQIQRTIHLHVGPTNSGKTYNALKALENAKTGIYAGPLRLLAHEIFTRFTAKNLPCALVTGEELRIPKDTDRWFHSCTVEMSPLNQKVDVAVIDEIQMIADDDRGWAWTQAVLGIQAKELHLCGEDRVVPLIQELCARIGDKCEVHRYERLNPLSVMNRSLKGSLKNLEKGDAVVSFSRLNLHATKRAIEETTHRRCAIVYGSLPPETRATQAALFNDPDNDYDFLVASDAIGMGLNLEIKRVIFETSSKYDGMRQRTLTVPEIKQIGGRAGRYRTAAQEITSAKGGSKAVTERVQTPGYVTTLDDDDLPVIDQGFRSEAPLIVTAGIFPPASIIEKFHTYFPPQTPTKFVLSRLRDLCRLSPRFHLCDFTTALEIAQAIQDFDLSVSDRCVFLNAPVDFKAPGLVSALRAFAQCVAENGSGHLLDFAQVDLDALAAEYEPHERQAYLQRLEALHKTIALYLWLSYRYEGVFQSQSLAFHVKDRVEAKISEILDHLSFRAADQARMRAAKRAMAKKHKKREEDLLGGELEAGEIQEHGEGVGRWEEQGHEEPLFDRIDEVNPAGIVRQTLSEATPESPDVTKQEKKKAEAQG</sequence>
<dbReference type="Pfam" id="PF18147">
    <property type="entry name" value="Suv3_C_1"/>
    <property type="match status" value="1"/>
</dbReference>
<evidence type="ECO:0000256" key="3">
    <source>
        <dbReference type="ARBA" id="ARBA00004173"/>
    </source>
</evidence>
<dbReference type="Gene3D" id="1.20.272.40">
    <property type="match status" value="1"/>
</dbReference>
<name>A0AAV9HUR0_9PEZI</name>
<dbReference type="InterPro" id="IPR044774">
    <property type="entry name" value="Suv3_DEXQc"/>
</dbReference>
<dbReference type="InterPro" id="IPR041082">
    <property type="entry name" value="Suv3_C_1"/>
</dbReference>
<comment type="cofactor">
    <cofactor evidence="1">
        <name>Mn(2+)</name>
        <dbReference type="ChEBI" id="CHEBI:29035"/>
    </cofactor>
</comment>
<keyword evidence="10" id="KW-0496">Mitochondrion</keyword>
<keyword evidence="5" id="KW-0547">Nucleotide-binding</keyword>
<dbReference type="Pfam" id="PF12513">
    <property type="entry name" value="SUV3_C"/>
    <property type="match status" value="1"/>
</dbReference>
<dbReference type="InterPro" id="IPR027417">
    <property type="entry name" value="P-loop_NTPase"/>
</dbReference>
<evidence type="ECO:0000256" key="8">
    <source>
        <dbReference type="ARBA" id="ARBA00022840"/>
    </source>
</evidence>
<feature type="domain" description="Helicase C-terminal" evidence="13">
    <location>
        <begin position="370"/>
        <end position="520"/>
    </location>
</feature>
<evidence type="ECO:0000259" key="13">
    <source>
        <dbReference type="PROSITE" id="PS51194"/>
    </source>
</evidence>
<dbReference type="CDD" id="cd17913">
    <property type="entry name" value="DEXQc_Suv3"/>
    <property type="match status" value="1"/>
</dbReference>
<dbReference type="GO" id="GO:0016787">
    <property type="term" value="F:hydrolase activity"/>
    <property type="evidence" value="ECO:0007669"/>
    <property type="project" value="UniProtKB-KW"/>
</dbReference>
<dbReference type="FunFam" id="3.40.50.300:FF:000269">
    <property type="entry name" value="ATP-dependent RNA helicase SUPV3L1, mitochondrial"/>
    <property type="match status" value="1"/>
</dbReference>
<evidence type="ECO:0000256" key="7">
    <source>
        <dbReference type="ARBA" id="ARBA00022806"/>
    </source>
</evidence>
<dbReference type="PROSITE" id="PS51194">
    <property type="entry name" value="HELICASE_CTER"/>
    <property type="match status" value="1"/>
</dbReference>
<dbReference type="Pfam" id="PF22527">
    <property type="entry name" value="DEXQc_Suv3"/>
    <property type="match status" value="1"/>
</dbReference>
<comment type="subcellular location">
    <subcellularLocation>
        <location evidence="3">Mitochondrion</location>
    </subcellularLocation>
</comment>
<dbReference type="Gene3D" id="3.40.50.300">
    <property type="entry name" value="P-loop containing nucleotide triphosphate hydrolases"/>
    <property type="match status" value="2"/>
</dbReference>
<dbReference type="InterPro" id="IPR022192">
    <property type="entry name" value="SUV3_C"/>
</dbReference>
<evidence type="ECO:0000256" key="6">
    <source>
        <dbReference type="ARBA" id="ARBA00022801"/>
    </source>
</evidence>
<feature type="compositionally biased region" description="Basic and acidic residues" evidence="12">
    <location>
        <begin position="789"/>
        <end position="802"/>
    </location>
</feature>
<dbReference type="Proteomes" id="UP001321749">
    <property type="component" value="Unassembled WGS sequence"/>
</dbReference>
<evidence type="ECO:0000256" key="10">
    <source>
        <dbReference type="ARBA" id="ARBA00023128"/>
    </source>
</evidence>
<dbReference type="PANTHER" id="PTHR12131">
    <property type="entry name" value="ATP-DEPENDENT RNA AND DNA HELICASE"/>
    <property type="match status" value="1"/>
</dbReference>
<dbReference type="PANTHER" id="PTHR12131:SF1">
    <property type="entry name" value="ATP-DEPENDENT RNA HELICASE SUPV3L1, MITOCHONDRIAL-RELATED"/>
    <property type="match status" value="1"/>
</dbReference>
<proteinExistence type="predicted"/>
<gene>
    <name evidence="14" type="ORF">QBC42DRAFT_265070</name>
</gene>
<dbReference type="GO" id="GO:0045025">
    <property type="term" value="C:mitochondrial degradosome"/>
    <property type="evidence" value="ECO:0007669"/>
    <property type="project" value="TreeGrafter"/>
</dbReference>
<reference evidence="14" key="1">
    <citation type="journal article" date="2023" name="Mol. Phylogenet. Evol.">
        <title>Genome-scale phylogeny and comparative genomics of the fungal order Sordariales.</title>
        <authorList>
            <person name="Hensen N."/>
            <person name="Bonometti L."/>
            <person name="Westerberg I."/>
            <person name="Brannstrom I.O."/>
            <person name="Guillou S."/>
            <person name="Cros-Aarteil S."/>
            <person name="Calhoun S."/>
            <person name="Haridas S."/>
            <person name="Kuo A."/>
            <person name="Mondo S."/>
            <person name="Pangilinan J."/>
            <person name="Riley R."/>
            <person name="LaButti K."/>
            <person name="Andreopoulos B."/>
            <person name="Lipzen A."/>
            <person name="Chen C."/>
            <person name="Yan M."/>
            <person name="Daum C."/>
            <person name="Ng V."/>
            <person name="Clum A."/>
            <person name="Steindorff A."/>
            <person name="Ohm R.A."/>
            <person name="Martin F."/>
            <person name="Silar P."/>
            <person name="Natvig D.O."/>
            <person name="Lalanne C."/>
            <person name="Gautier V."/>
            <person name="Ament-Velasquez S.L."/>
            <person name="Kruys A."/>
            <person name="Hutchinson M.I."/>
            <person name="Powell A.J."/>
            <person name="Barry K."/>
            <person name="Miller A.N."/>
            <person name="Grigoriev I.V."/>
            <person name="Debuchy R."/>
            <person name="Gladieux P."/>
            <person name="Hiltunen Thoren M."/>
            <person name="Johannesson H."/>
        </authorList>
    </citation>
    <scope>NUCLEOTIDE SEQUENCE</scope>
    <source>
        <strain evidence="14">PSN324</strain>
    </source>
</reference>
<keyword evidence="8" id="KW-0067">ATP-binding</keyword>
<evidence type="ECO:0000256" key="5">
    <source>
        <dbReference type="ARBA" id="ARBA00022741"/>
    </source>
</evidence>
<dbReference type="FunFam" id="1.20.272.40:FF:000002">
    <property type="entry name" value="ATP-dependent RNA helicase SUV3, mitochondrial"/>
    <property type="match status" value="1"/>
</dbReference>
<evidence type="ECO:0000256" key="4">
    <source>
        <dbReference type="ARBA" id="ARBA00012552"/>
    </source>
</evidence>
<dbReference type="SMART" id="SM00490">
    <property type="entry name" value="HELICc"/>
    <property type="match status" value="1"/>
</dbReference>
<comment type="catalytic activity">
    <reaction evidence="11">
        <text>ATP + H2O = ADP + phosphate + H(+)</text>
        <dbReference type="Rhea" id="RHEA:13065"/>
        <dbReference type="ChEBI" id="CHEBI:15377"/>
        <dbReference type="ChEBI" id="CHEBI:15378"/>
        <dbReference type="ChEBI" id="CHEBI:30616"/>
        <dbReference type="ChEBI" id="CHEBI:43474"/>
        <dbReference type="ChEBI" id="CHEBI:456216"/>
        <dbReference type="EC" id="3.6.4.13"/>
    </reaction>
</comment>
<evidence type="ECO:0000313" key="15">
    <source>
        <dbReference type="Proteomes" id="UP001321749"/>
    </source>
</evidence>
<dbReference type="CDD" id="cd18805">
    <property type="entry name" value="SF2_C_suv3"/>
    <property type="match status" value="1"/>
</dbReference>